<dbReference type="AlphaFoldDB" id="A0A8D8ERX5"/>
<dbReference type="EMBL" id="HBUE01001890">
    <property type="protein sequence ID" value="CAG6443983.1"/>
    <property type="molecule type" value="Transcribed_RNA"/>
</dbReference>
<proteinExistence type="predicted"/>
<organism evidence="1">
    <name type="scientific">Culex pipiens</name>
    <name type="common">House mosquito</name>
    <dbReference type="NCBI Taxonomy" id="7175"/>
    <lineage>
        <taxon>Eukaryota</taxon>
        <taxon>Metazoa</taxon>
        <taxon>Ecdysozoa</taxon>
        <taxon>Arthropoda</taxon>
        <taxon>Hexapoda</taxon>
        <taxon>Insecta</taxon>
        <taxon>Pterygota</taxon>
        <taxon>Neoptera</taxon>
        <taxon>Endopterygota</taxon>
        <taxon>Diptera</taxon>
        <taxon>Nematocera</taxon>
        <taxon>Culicoidea</taxon>
        <taxon>Culicidae</taxon>
        <taxon>Culicinae</taxon>
        <taxon>Culicini</taxon>
        <taxon>Culex</taxon>
        <taxon>Culex</taxon>
    </lineage>
</organism>
<protein>
    <submittedName>
        <fullName evidence="1">(northern house mosquito) hypothetical protein</fullName>
    </submittedName>
</protein>
<accession>A0A8D8ERX5</accession>
<sequence>MIVVHRFQLVQHPKVSTAQILHQDQRFTCFSIEVSVVTLGNTEESVLLSDPLAPLKLKQRRKQLRIEENLPLKQLVRVELSAPLRILGWDLAEQLLRTITFA</sequence>
<evidence type="ECO:0000313" key="1">
    <source>
        <dbReference type="EMBL" id="CAG6443983.1"/>
    </source>
</evidence>
<reference evidence="1" key="1">
    <citation type="submission" date="2021-05" db="EMBL/GenBank/DDBJ databases">
        <authorList>
            <person name="Alioto T."/>
            <person name="Alioto T."/>
            <person name="Gomez Garrido J."/>
        </authorList>
    </citation>
    <scope>NUCLEOTIDE SEQUENCE</scope>
</reference>
<name>A0A8D8ERX5_CULPI</name>